<dbReference type="Proteomes" id="UP000010846">
    <property type="component" value="Chromosome"/>
</dbReference>
<feature type="compositionally biased region" description="Acidic residues" evidence="1">
    <location>
        <begin position="165"/>
        <end position="175"/>
    </location>
</feature>
<evidence type="ECO:0000256" key="1">
    <source>
        <dbReference type="SAM" id="MobiDB-lite"/>
    </source>
</evidence>
<feature type="transmembrane region" description="Helical" evidence="2">
    <location>
        <begin position="69"/>
        <end position="88"/>
    </location>
</feature>
<dbReference type="eggNOG" id="arCOG01917">
    <property type="taxonomic scope" value="Archaea"/>
</dbReference>
<dbReference type="RefSeq" id="WP_015301177.1">
    <property type="nucleotide sequence ID" value="NC_019964.1"/>
</dbReference>
<sequence length="264" mass="27644">MAKKSPNANCYQCGKALEETAQFCPNCGADQTVSRTDQANTERKSGSNEGEAEIRNDGSSSSKEKKITIGRILAWIIAPLVILVGLAMIQTDPVAGAIVVAVGIFALPTTRGRIREDYDLTFSRWVVLGVVVIGLAIAGGLVGQDGVEPESNVDDAGPSAAEAEPATDDTVTDAEEGVEGNQIRVRYDGEWSGAIGEEGATRSVDGNGDDTLDVADDAMIISATIQKEDDSNTELTVQILEDGEVVAEQSTTSEFGVVSVTHGP</sequence>
<feature type="compositionally biased region" description="Basic and acidic residues" evidence="1">
    <location>
        <begin position="40"/>
        <end position="61"/>
    </location>
</feature>
<evidence type="ECO:0008006" key="5">
    <source>
        <dbReference type="Google" id="ProtNLM"/>
    </source>
</evidence>
<dbReference type="EMBL" id="CP003050">
    <property type="protein sequence ID" value="AGB16562.1"/>
    <property type="molecule type" value="Genomic_DNA"/>
</dbReference>
<proteinExistence type="predicted"/>
<dbReference type="HOGENOM" id="CLU_1052138_0_0_2"/>
<keyword evidence="2" id="KW-0472">Membrane</keyword>
<feature type="transmembrane region" description="Helical" evidence="2">
    <location>
        <begin position="122"/>
        <end position="142"/>
    </location>
</feature>
<organism evidence="3 4">
    <name type="scientific">Halovivax ruber (strain DSM 18193 / JCM 13892 / XH-70)</name>
    <dbReference type="NCBI Taxonomy" id="797302"/>
    <lineage>
        <taxon>Archaea</taxon>
        <taxon>Methanobacteriati</taxon>
        <taxon>Methanobacteriota</taxon>
        <taxon>Stenosarchaea group</taxon>
        <taxon>Halobacteria</taxon>
        <taxon>Halobacteriales</taxon>
        <taxon>Natrialbaceae</taxon>
        <taxon>Halovivax</taxon>
    </lineage>
</organism>
<gene>
    <name evidence="3" type="ordered locus">Halru_1965</name>
</gene>
<name>L0IF07_HALRX</name>
<evidence type="ECO:0000313" key="4">
    <source>
        <dbReference type="Proteomes" id="UP000010846"/>
    </source>
</evidence>
<evidence type="ECO:0000313" key="3">
    <source>
        <dbReference type="EMBL" id="AGB16562.1"/>
    </source>
</evidence>
<dbReference type="eggNOG" id="arCOG10346">
    <property type="taxonomic scope" value="Archaea"/>
</dbReference>
<reference evidence="3" key="1">
    <citation type="submission" date="2011-09" db="EMBL/GenBank/DDBJ databases">
        <title>Complete sequence of Halovivax ruber XH-70.</title>
        <authorList>
            <consortium name="US DOE Joint Genome Institute"/>
            <person name="Lucas S."/>
            <person name="Han J."/>
            <person name="Lapidus A."/>
            <person name="Cheng J.-F."/>
            <person name="Goodwin L."/>
            <person name="Pitluck S."/>
            <person name="Peters L."/>
            <person name="Mikhailova N."/>
            <person name="Davenport K."/>
            <person name="Detter J.C."/>
            <person name="Han C."/>
            <person name="Tapia R."/>
            <person name="Land M."/>
            <person name="Hauser L."/>
            <person name="Kyrpides N."/>
            <person name="Ivanova N."/>
            <person name="Pagani I."/>
            <person name="Sproer C."/>
            <person name="Anderson I."/>
            <person name="Woyke T."/>
        </authorList>
    </citation>
    <scope>NUCLEOTIDE SEQUENCE</scope>
    <source>
        <strain evidence="3">XH-70</strain>
    </source>
</reference>
<keyword evidence="4" id="KW-1185">Reference proteome</keyword>
<feature type="region of interest" description="Disordered" evidence="1">
    <location>
        <begin position="32"/>
        <end position="61"/>
    </location>
</feature>
<keyword evidence="2" id="KW-0812">Transmembrane</keyword>
<feature type="transmembrane region" description="Helical" evidence="2">
    <location>
        <begin position="94"/>
        <end position="110"/>
    </location>
</feature>
<protein>
    <recommendedName>
        <fullName evidence="5">Zinc-ribbon domain-containing protein</fullName>
    </recommendedName>
</protein>
<accession>L0IF07</accession>
<dbReference type="AlphaFoldDB" id="L0IF07"/>
<dbReference type="OrthoDB" id="351336at2157"/>
<evidence type="ECO:0000256" key="2">
    <source>
        <dbReference type="SAM" id="Phobius"/>
    </source>
</evidence>
<keyword evidence="2" id="KW-1133">Transmembrane helix</keyword>
<dbReference type="GeneID" id="14377753"/>
<dbReference type="KEGG" id="hru:Halru_1965"/>
<feature type="region of interest" description="Disordered" evidence="1">
    <location>
        <begin position="146"/>
        <end position="175"/>
    </location>
</feature>